<dbReference type="Proteomes" id="UP000078368">
    <property type="component" value="Unassembled WGS sequence"/>
</dbReference>
<comment type="caution">
    <text evidence="4">The sequence shown here is derived from an EMBL/GenBank/DDBJ whole genome shotgun (WGS) entry which is preliminary data.</text>
</comment>
<feature type="region of interest" description="Disordered" evidence="1">
    <location>
        <begin position="40"/>
        <end position="66"/>
    </location>
</feature>
<dbReference type="EMBL" id="LVZK01000003">
    <property type="protein sequence ID" value="OAP85243.1"/>
    <property type="molecule type" value="Genomic_DNA"/>
</dbReference>
<sequence length="390" mass="42285">MYYAGISGGEFLAGIVILVLSTVVFVAAFWPNRQYKDVERGMSPKPGKRSRIGRYRDGTPPVVAEPPSMTPAEAGFVALDCGPSDMTLATIVDLAARGYLYIVEYQELAIPRSTIVVVVRKRPGPECDEVERELLNLFQTPGAAEASAFVSARPFDARYFRSQLLGTGVAKLGAPTARASGLRRSISQRLGAFVFRRAVEDHEWFDRWHEAVVSAGALMLVGGAVAWVVAAIGWFAGYISHFWMIVFGIAALAGAATFAGTEGRSADGSVAHDQALGFRRFLVEGSQNADPRRLSRYAGWAVALDCVDEWARSLDGLTEKGAVEEMAPWLTSTERNLAAWSDVADVIRHLRARIHAEDSSDDSSDPLPPLRAGWNGTPSSWPEDKARPGG</sequence>
<proteinExistence type="predicted"/>
<gene>
    <name evidence="4" type="ORF">A4H34_09025</name>
</gene>
<protein>
    <recommendedName>
        <fullName evidence="3">Predicted membrane protein YciQ-like C-terminal domain-containing protein</fullName>
    </recommendedName>
</protein>
<evidence type="ECO:0000256" key="1">
    <source>
        <dbReference type="SAM" id="MobiDB-lite"/>
    </source>
</evidence>
<dbReference type="Pfam" id="PF20990">
    <property type="entry name" value="DUF2207_C"/>
    <property type="match status" value="1"/>
</dbReference>
<organism evidence="4 5">
    <name type="scientific">Peptidiphaga gingivicola</name>
    <dbReference type="NCBI Taxonomy" id="2741497"/>
    <lineage>
        <taxon>Bacteria</taxon>
        <taxon>Bacillati</taxon>
        <taxon>Actinomycetota</taxon>
        <taxon>Actinomycetes</taxon>
        <taxon>Actinomycetales</taxon>
        <taxon>Actinomycetaceae</taxon>
        <taxon>Peptidiphaga</taxon>
    </lineage>
</organism>
<accession>A0A179B1W6</accession>
<feature type="domain" description="Predicted membrane protein YciQ-like C-terminal" evidence="3">
    <location>
        <begin position="65"/>
        <end position="314"/>
    </location>
</feature>
<reference evidence="4 5" key="1">
    <citation type="submission" date="2016-04" db="EMBL/GenBank/DDBJ databases">
        <title>Peptidophaga gingivicola gen. nov., sp. nov., isolated from human subgingival plaque.</title>
        <authorList>
            <person name="Beall C.J."/>
            <person name="Mokrzan E.M."/>
            <person name="Griffen A.L."/>
            <person name="Leys E.J."/>
        </authorList>
    </citation>
    <scope>NUCLEOTIDE SEQUENCE [LARGE SCALE GENOMIC DNA]</scope>
    <source>
        <strain evidence="4 5">BA112</strain>
    </source>
</reference>
<dbReference type="STRING" id="1823756.A4H34_09025"/>
<evidence type="ECO:0000259" key="3">
    <source>
        <dbReference type="Pfam" id="PF20990"/>
    </source>
</evidence>
<evidence type="ECO:0000256" key="2">
    <source>
        <dbReference type="SAM" id="Phobius"/>
    </source>
</evidence>
<feature type="region of interest" description="Disordered" evidence="1">
    <location>
        <begin position="357"/>
        <end position="390"/>
    </location>
</feature>
<name>A0A179B1W6_9ACTO</name>
<keyword evidence="5" id="KW-1185">Reference proteome</keyword>
<evidence type="ECO:0000313" key="4">
    <source>
        <dbReference type="EMBL" id="OAP85243.1"/>
    </source>
</evidence>
<dbReference type="InterPro" id="IPR048389">
    <property type="entry name" value="YciQ-like_C"/>
</dbReference>
<dbReference type="AlphaFoldDB" id="A0A179B1W6"/>
<keyword evidence="2" id="KW-0472">Membrane</keyword>
<feature type="transmembrane region" description="Helical" evidence="2">
    <location>
        <begin position="242"/>
        <end position="260"/>
    </location>
</feature>
<keyword evidence="2" id="KW-1133">Transmembrane helix</keyword>
<keyword evidence="2" id="KW-0812">Transmembrane</keyword>
<feature type="transmembrane region" description="Helical" evidence="2">
    <location>
        <begin position="12"/>
        <end position="30"/>
    </location>
</feature>
<evidence type="ECO:0000313" key="5">
    <source>
        <dbReference type="Proteomes" id="UP000078368"/>
    </source>
</evidence>
<dbReference type="OrthoDB" id="3264916at2"/>
<feature type="transmembrane region" description="Helical" evidence="2">
    <location>
        <begin position="212"/>
        <end position="236"/>
    </location>
</feature>